<dbReference type="PANTHER" id="PTHR45688">
    <property type="match status" value="1"/>
</dbReference>
<dbReference type="PANTHER" id="PTHR45688:SF13">
    <property type="entry name" value="ALANINE--GLYOXYLATE AMINOTRANSFERASE 2-LIKE"/>
    <property type="match status" value="1"/>
</dbReference>
<dbReference type="PROSITE" id="PS00600">
    <property type="entry name" value="AA_TRANSFER_CLASS_3"/>
    <property type="match status" value="1"/>
</dbReference>
<feature type="domain" description="Aminoglycoside phosphotransferase" evidence="5">
    <location>
        <begin position="30"/>
        <end position="266"/>
    </location>
</feature>
<dbReference type="CDD" id="cd00610">
    <property type="entry name" value="OAT_like"/>
    <property type="match status" value="1"/>
</dbReference>
<dbReference type="InterPro" id="IPR015422">
    <property type="entry name" value="PyrdxlP-dep_Trfase_small"/>
</dbReference>
<dbReference type="CDD" id="cd12797">
    <property type="entry name" value="M23_peptidase"/>
    <property type="match status" value="1"/>
</dbReference>
<evidence type="ECO:0000259" key="5">
    <source>
        <dbReference type="Pfam" id="PF01636"/>
    </source>
</evidence>
<feature type="domain" description="M23ase beta-sheet core" evidence="4">
    <location>
        <begin position="436"/>
        <end position="533"/>
    </location>
</feature>
<dbReference type="Pfam" id="PF01551">
    <property type="entry name" value="Peptidase_M23"/>
    <property type="match status" value="1"/>
</dbReference>
<keyword evidence="3" id="KW-0663">Pyridoxal phosphate</keyword>
<dbReference type="InterPro" id="IPR011055">
    <property type="entry name" value="Dup_hybrid_motif"/>
</dbReference>
<dbReference type="Gene3D" id="3.90.1200.10">
    <property type="match status" value="1"/>
</dbReference>
<dbReference type="InterPro" id="IPR049704">
    <property type="entry name" value="Aminotrans_3_PPA_site"/>
</dbReference>
<reference evidence="6" key="1">
    <citation type="submission" date="2022-08" db="EMBL/GenBank/DDBJ databases">
        <title>Complete Genome Sequences of 2 Bosea sp. soil isolates.</title>
        <authorList>
            <person name="Alvarez Arevalo M."/>
            <person name="Sterndorff E.B."/>
            <person name="Faurdal D."/>
            <person name="Joergensen T.S."/>
            <person name="Weber T."/>
        </authorList>
    </citation>
    <scope>NUCLEOTIDE SEQUENCE</scope>
    <source>
        <strain evidence="6">NBC_00436</strain>
    </source>
</reference>
<evidence type="ECO:0000259" key="4">
    <source>
        <dbReference type="Pfam" id="PF01551"/>
    </source>
</evidence>
<dbReference type="Pfam" id="PF01636">
    <property type="entry name" value="APH"/>
    <property type="match status" value="1"/>
</dbReference>
<dbReference type="AlphaFoldDB" id="A0A9E8CKE0"/>
<dbReference type="EMBL" id="CP102774">
    <property type="protein sequence ID" value="UZF85600.1"/>
    <property type="molecule type" value="Genomic_DNA"/>
</dbReference>
<name>A0A9E8CKE0_9HYPH</name>
<dbReference type="Gene3D" id="3.90.1150.10">
    <property type="entry name" value="Aspartate Aminotransferase, domain 1"/>
    <property type="match status" value="1"/>
</dbReference>
<dbReference type="Gene3D" id="3.40.640.10">
    <property type="entry name" value="Type I PLP-dependent aspartate aminotransferase-like (Major domain)"/>
    <property type="match status" value="1"/>
</dbReference>
<keyword evidence="6" id="KW-0032">Aminotransferase</keyword>
<sequence>MQLRDGGEMMEHVWLRGVAEQFGIAGGLRQLGGEYDLNFRGRTSEGDVIVKAMRPQGEPALVDQQCAAISHALAADPTLPLPRLLPAEGKRFWQEVADAQGQQRMVWVQRAFTGIPMGEAGPQPPAVLAELGALTARLDLALRDFKVTAAPDAAKWDLTEAGWIEPHLEVLEGSRRALVAGIVGAFEAQKPALDKLPRQTIHNDLNDFNILVQPRLGEPARISGLIDFGDMTNGPRVCEIAIAAAYAILDHETPEAALAAFVAGYHGVSALSAEEIGLIWPLVRMRLAVSVVNSTIEAKGRPNDPYVTISQAPAWRLLENPAIDGELMGARLRNACGLPVTDAAGRIASWIAEQRGSFAPVLGRALDGLPVGSLGVAEATIPQNPFELRADEARNLGTGLGITSQWWLGQYGEPRLVYTDKAFRKGRWLASNRRTIHMAVDVFGPAGEPVRAPLAGRVALAENRKGHLDYGGVVILEHRTPAGDIFHTLYGHLAADGAAKLKQGQEIAAGEAFAKLGPAEENGGWEPHLHFQLALTLDGMGHDWPGVADPDDWALWQAICPNPAALLNLPDETVAYHAIDEAALLAERKARFGANLKLSYKKPVTFLRGWRHHLFDAMGRPYLDAYNNVPHVGHAHPRIRKVAMDQLARMNSNTRYLHPAPMALAERLTAKLPKELEVCFFVNSGSEANELALRLARAASGGYDIVTPDHGYHGNTTGAIDISAYKFNKPNMGGRKPWVQLVDVADDYRGRFRRDDADRALHYAQQVDGALAAIAERGGKVAGFIAETFPSVGGQIIPPPGYLAAVYERIRAAGGICIADEVQTGLGRLGDYYFGFEQQNVRPDIVVLGKPLGNGHPIGAVITTRAIAERFAEGPEYFSTFGGSNLSCRIAAEVLDIVEDEGLSANARAMGDKLLAGMRELAEHYPCVGDVRGIGLFLGLELVADRETLEPATDAAAHVMNRLRDMRILVGREGPADNILKIRPPLTVGADDVEMILDRLKICLREVEAAR</sequence>
<accession>A0A9E8CKE0</accession>
<gene>
    <name evidence="6" type="ORF">NWE54_17455</name>
</gene>
<dbReference type="SUPFAM" id="SSF53383">
    <property type="entry name" value="PLP-dependent transferases"/>
    <property type="match status" value="1"/>
</dbReference>
<dbReference type="InterPro" id="IPR005814">
    <property type="entry name" value="Aminotrans_3"/>
</dbReference>
<evidence type="ECO:0000256" key="3">
    <source>
        <dbReference type="ARBA" id="ARBA00022898"/>
    </source>
</evidence>
<proteinExistence type="inferred from homology"/>
<dbReference type="Gene3D" id="2.70.70.10">
    <property type="entry name" value="Glucose Permease (Domain IIA)"/>
    <property type="match status" value="1"/>
</dbReference>
<comment type="similarity">
    <text evidence="2">Belongs to the class-III pyridoxal-phosphate-dependent aminotransferase family.</text>
</comment>
<keyword evidence="6" id="KW-0808">Transferase</keyword>
<evidence type="ECO:0000256" key="2">
    <source>
        <dbReference type="ARBA" id="ARBA00008954"/>
    </source>
</evidence>
<dbReference type="InterPro" id="IPR016047">
    <property type="entry name" value="M23ase_b-sheet_dom"/>
</dbReference>
<dbReference type="InterPro" id="IPR011009">
    <property type="entry name" value="Kinase-like_dom_sf"/>
</dbReference>
<dbReference type="SUPFAM" id="SSF51261">
    <property type="entry name" value="Duplicated hybrid motif"/>
    <property type="match status" value="1"/>
</dbReference>
<evidence type="ECO:0000313" key="6">
    <source>
        <dbReference type="EMBL" id="UZF85600.1"/>
    </source>
</evidence>
<dbReference type="NCBIfam" id="NF004799">
    <property type="entry name" value="PRK06148.1"/>
    <property type="match status" value="1"/>
</dbReference>
<protein>
    <submittedName>
        <fullName evidence="6">Aminotransferase class III-fold pyridoxal phosphate-dependent enzyme</fullName>
    </submittedName>
</protein>
<dbReference type="GO" id="GO:0030170">
    <property type="term" value="F:pyridoxal phosphate binding"/>
    <property type="evidence" value="ECO:0007669"/>
    <property type="project" value="InterPro"/>
</dbReference>
<evidence type="ECO:0000256" key="1">
    <source>
        <dbReference type="ARBA" id="ARBA00001933"/>
    </source>
</evidence>
<dbReference type="SUPFAM" id="SSF56112">
    <property type="entry name" value="Protein kinase-like (PK-like)"/>
    <property type="match status" value="1"/>
</dbReference>
<dbReference type="InterPro" id="IPR015421">
    <property type="entry name" value="PyrdxlP-dep_Trfase_major"/>
</dbReference>
<dbReference type="InterPro" id="IPR002575">
    <property type="entry name" value="Aminoglycoside_PTrfase"/>
</dbReference>
<comment type="cofactor">
    <cofactor evidence="1">
        <name>pyridoxal 5'-phosphate</name>
        <dbReference type="ChEBI" id="CHEBI:597326"/>
    </cofactor>
</comment>
<dbReference type="Pfam" id="PF00202">
    <property type="entry name" value="Aminotran_3"/>
    <property type="match status" value="1"/>
</dbReference>
<dbReference type="GO" id="GO:0008483">
    <property type="term" value="F:transaminase activity"/>
    <property type="evidence" value="ECO:0007669"/>
    <property type="project" value="UniProtKB-KW"/>
</dbReference>
<organism evidence="6">
    <name type="scientific">Bosea sp. NBC_00436</name>
    <dbReference type="NCBI Taxonomy" id="2969620"/>
    <lineage>
        <taxon>Bacteria</taxon>
        <taxon>Pseudomonadati</taxon>
        <taxon>Pseudomonadota</taxon>
        <taxon>Alphaproteobacteria</taxon>
        <taxon>Hyphomicrobiales</taxon>
        <taxon>Boseaceae</taxon>
        <taxon>Bosea</taxon>
    </lineage>
</organism>
<dbReference type="InterPro" id="IPR015424">
    <property type="entry name" value="PyrdxlP-dep_Trfase"/>
</dbReference>